<name>A0AAU8D6V9_9HYPH</name>
<dbReference type="Gene3D" id="2.40.10.10">
    <property type="entry name" value="Trypsin-like serine proteases"/>
    <property type="match status" value="1"/>
</dbReference>
<evidence type="ECO:0000256" key="1">
    <source>
        <dbReference type="SAM" id="MobiDB-lite"/>
    </source>
</evidence>
<feature type="compositionally biased region" description="Polar residues" evidence="1">
    <location>
        <begin position="61"/>
        <end position="70"/>
    </location>
</feature>
<evidence type="ECO:0000313" key="2">
    <source>
        <dbReference type="EMBL" id="XCG54856.1"/>
    </source>
</evidence>
<dbReference type="RefSeq" id="WP_353642864.1">
    <property type="nucleotide sequence ID" value="NZ_CP159249.1"/>
</dbReference>
<gene>
    <name evidence="2" type="ORF">ABVK49_26670</name>
</gene>
<proteinExistence type="predicted"/>
<accession>A0AAU8D6V9</accession>
<organism evidence="2">
    <name type="scientific">Mesorhizobium sp. WSM2239</name>
    <dbReference type="NCBI Taxonomy" id="3228852"/>
    <lineage>
        <taxon>Bacteria</taxon>
        <taxon>Pseudomonadati</taxon>
        <taxon>Pseudomonadota</taxon>
        <taxon>Alphaproteobacteria</taxon>
        <taxon>Hyphomicrobiales</taxon>
        <taxon>Phyllobacteriaceae</taxon>
        <taxon>Mesorhizobium</taxon>
    </lineage>
</organism>
<reference evidence="2" key="1">
    <citation type="submission" date="2024-06" db="EMBL/GenBank/DDBJ databases">
        <title>Mesorhizobium karijinii sp. nov., a symbiont of the iconic Swainsona formosa from arid Australia.</title>
        <authorList>
            <person name="Hill Y.J."/>
            <person name="Watkin E.L.J."/>
            <person name="O'Hara G.W."/>
            <person name="Terpolilli J."/>
            <person name="Tye M.L."/>
            <person name="Kohlmeier M.G."/>
        </authorList>
    </citation>
    <scope>NUCLEOTIDE SEQUENCE</scope>
    <source>
        <strain evidence="2">WSM2239</strain>
    </source>
</reference>
<dbReference type="EMBL" id="CP159249">
    <property type="protein sequence ID" value="XCG54856.1"/>
    <property type="molecule type" value="Genomic_DNA"/>
</dbReference>
<sequence length="176" mass="18585">MSAMIGRFFAALPNSETGLLPAAAQGATFQLSNTENPAIVRITGFGLDSPGPNFGAGGQRDATNQTQQTHVGALSGNTGGANSGKLQYSTDTKRGNSGSPVIVEAETWQSESTQTAAVQRAVEPMSGRASATKLFGRRLEMACEKRTGEMLGLIPRRCQRRSEIHTRLLLASIGTF</sequence>
<protein>
    <submittedName>
        <fullName evidence="2">Uncharacterized protein</fullName>
    </submittedName>
</protein>
<feature type="compositionally biased region" description="Polar residues" evidence="1">
    <location>
        <begin position="84"/>
        <end position="98"/>
    </location>
</feature>
<dbReference type="InterPro" id="IPR009003">
    <property type="entry name" value="Peptidase_S1_PA"/>
</dbReference>
<dbReference type="AlphaFoldDB" id="A0AAU8D6V9"/>
<dbReference type="SUPFAM" id="SSF50494">
    <property type="entry name" value="Trypsin-like serine proteases"/>
    <property type="match status" value="1"/>
</dbReference>
<dbReference type="InterPro" id="IPR043504">
    <property type="entry name" value="Peptidase_S1_PA_chymotrypsin"/>
</dbReference>
<feature type="region of interest" description="Disordered" evidence="1">
    <location>
        <begin position="50"/>
        <end position="98"/>
    </location>
</feature>